<evidence type="ECO:0000256" key="2">
    <source>
        <dbReference type="ARBA" id="ARBA00022801"/>
    </source>
</evidence>
<evidence type="ECO:0000256" key="1">
    <source>
        <dbReference type="ARBA" id="ARBA00010716"/>
    </source>
</evidence>
<dbReference type="Proteomes" id="UP000516360">
    <property type="component" value="Chromosome"/>
</dbReference>
<gene>
    <name evidence="3" type="ORF">JZK55_13040</name>
</gene>
<proteinExistence type="inferred from homology"/>
<protein>
    <submittedName>
        <fullName evidence="3">N-acetylglucosamine-6-phosphate deacetylase</fullName>
    </submittedName>
</protein>
<accession>A0A7G1H2G0</accession>
<dbReference type="Gene3D" id="3.20.20.140">
    <property type="entry name" value="Metal-dependent hydrolases"/>
    <property type="match status" value="1"/>
</dbReference>
<keyword evidence="4" id="KW-1185">Reference proteome</keyword>
<reference evidence="3 4" key="1">
    <citation type="submission" date="2020-03" db="EMBL/GenBank/DDBJ databases">
        <title>Complete genome sequences of two sulfur-disproportionating bacterial strains T55J and Mzg5.</title>
        <authorList>
            <person name="Umezawa K."/>
            <person name="Kojima H."/>
            <person name="Kato Y."/>
            <person name="Fukui M."/>
        </authorList>
    </citation>
    <scope>NUCLEOTIDE SEQUENCE [LARGE SCALE GENOMIC DNA]</scope>
    <source>
        <strain evidence="3 4">T55J</strain>
    </source>
</reference>
<name>A0A7G1H2G0_9BACT</name>
<dbReference type="GO" id="GO:0006046">
    <property type="term" value="P:N-acetylglucosamine catabolic process"/>
    <property type="evidence" value="ECO:0007669"/>
    <property type="project" value="TreeGrafter"/>
</dbReference>
<dbReference type="KEGG" id="dtp:JZK55_13040"/>
<dbReference type="PANTHER" id="PTHR11113:SF14">
    <property type="entry name" value="N-ACETYLGLUCOSAMINE-6-PHOSPHATE DEACETYLASE"/>
    <property type="match status" value="1"/>
</dbReference>
<dbReference type="SUPFAM" id="SSF51556">
    <property type="entry name" value="Metallo-dependent hydrolases"/>
    <property type="match status" value="1"/>
</dbReference>
<dbReference type="AlphaFoldDB" id="A0A7G1H2G0"/>
<keyword evidence="2" id="KW-0378">Hydrolase</keyword>
<evidence type="ECO:0000313" key="3">
    <source>
        <dbReference type="EMBL" id="BCB96382.1"/>
    </source>
</evidence>
<comment type="similarity">
    <text evidence="1">Belongs to the metallo-dependent hydrolases superfamily. NagA family.</text>
</comment>
<dbReference type="InterPro" id="IPR032466">
    <property type="entry name" value="Metal_Hydrolase"/>
</dbReference>
<sequence length="293" mass="32701">MIMTKTKIIDIHIHGINGYDTRTTVEDHILQIAEIMGSQGISEIIPTIFPATINVMRANLAVIKKAMELQKTEDRSQKTEAKIIGVHLEGPFLNPLKCGALNAITFIEPSEYNFKELIEGFEDIIKIITIAPEINHTAKLIKKITDMGIIVSMGHSDATYVEAEAGFHAGAKGITHIFNAMRGFHHRELGIAGFGLLNQDIYIEVIADPYHLHPQTLELIFKIKNPERIILISDSVKETTPFTKYQGVTNAHGKLLGGCMTIAESSKRLIEIGFDKDIIMKCITENPERYLIQ</sequence>
<dbReference type="EMBL" id="AP022873">
    <property type="protein sequence ID" value="BCB96382.1"/>
    <property type="molecule type" value="Genomic_DNA"/>
</dbReference>
<organism evidence="3 4">
    <name type="scientific">Dissulfurispira thermophila</name>
    <dbReference type="NCBI Taxonomy" id="2715679"/>
    <lineage>
        <taxon>Bacteria</taxon>
        <taxon>Pseudomonadati</taxon>
        <taxon>Nitrospirota</taxon>
        <taxon>Thermodesulfovibrionia</taxon>
        <taxon>Thermodesulfovibrionales</taxon>
        <taxon>Dissulfurispiraceae</taxon>
        <taxon>Dissulfurispira</taxon>
    </lineage>
</organism>
<evidence type="ECO:0000313" key="4">
    <source>
        <dbReference type="Proteomes" id="UP000516360"/>
    </source>
</evidence>
<dbReference type="GO" id="GO:0008448">
    <property type="term" value="F:N-acetylglucosamine-6-phosphate deacetylase activity"/>
    <property type="evidence" value="ECO:0007669"/>
    <property type="project" value="TreeGrafter"/>
</dbReference>
<dbReference type="PANTHER" id="PTHR11113">
    <property type="entry name" value="N-ACETYLGLUCOSAMINE-6-PHOSPHATE DEACETYLASE"/>
    <property type="match status" value="1"/>
</dbReference>